<evidence type="ECO:0000256" key="1">
    <source>
        <dbReference type="SAM" id="MobiDB-lite"/>
    </source>
</evidence>
<feature type="region of interest" description="Disordered" evidence="1">
    <location>
        <begin position="1"/>
        <end position="116"/>
    </location>
</feature>
<feature type="compositionally biased region" description="Pro residues" evidence="1">
    <location>
        <begin position="74"/>
        <end position="87"/>
    </location>
</feature>
<keyword evidence="4" id="KW-1185">Reference proteome</keyword>
<organism evidence="3 4">
    <name type="scientific">Mangrovactinospora gilvigrisea</name>
    <dbReference type="NCBI Taxonomy" id="1428644"/>
    <lineage>
        <taxon>Bacteria</taxon>
        <taxon>Bacillati</taxon>
        <taxon>Actinomycetota</taxon>
        <taxon>Actinomycetes</taxon>
        <taxon>Kitasatosporales</taxon>
        <taxon>Streptomycetaceae</taxon>
        <taxon>Mangrovactinospora</taxon>
    </lineage>
</organism>
<keyword evidence="2" id="KW-0812">Transmembrane</keyword>
<proteinExistence type="predicted"/>
<keyword evidence="2" id="KW-0472">Membrane</keyword>
<reference evidence="3 4" key="1">
    <citation type="submission" date="2016-10" db="EMBL/GenBank/DDBJ databases">
        <title>Genome sequence of Streptomyces gilvigriseus MUSC 26.</title>
        <authorList>
            <person name="Lee L.-H."/>
            <person name="Ser H.-L."/>
        </authorList>
    </citation>
    <scope>NUCLEOTIDE SEQUENCE [LARGE SCALE GENOMIC DNA]</scope>
    <source>
        <strain evidence="3 4">MUSC 26</strain>
    </source>
</reference>
<evidence type="ECO:0000313" key="3">
    <source>
        <dbReference type="EMBL" id="OIV35475.1"/>
    </source>
</evidence>
<sequence length="261" mass="27500">MSSGHNTDERDPFAPPPKDAPERPWAPRRAEDAAEQDGSGSGSSEPPRRPNDGRSPGRARPPVSTKKPSGGGQQPPPSPWGRPPGPPQDRRPGEFRPTGSGGGGGMPPGPRFDPADPVQRRARYALLGGMWGVFFTFFGYSEIGLLLGSLALYWAISSMRGQKRGATPEAEAERALARHNHEPSPAAAARPPARPAASAAVGGLVAAVIALVLVASTYAVQFVYKPYFDCVSDALTQTAKQSCSVKLPSQLHNMFGVDDGS</sequence>
<comment type="caution">
    <text evidence="3">The sequence shown here is derived from an EMBL/GenBank/DDBJ whole genome shotgun (WGS) entry which is preliminary data.</text>
</comment>
<evidence type="ECO:0000313" key="4">
    <source>
        <dbReference type="Proteomes" id="UP000243342"/>
    </source>
</evidence>
<dbReference type="AlphaFoldDB" id="A0A1J7B9Z6"/>
<dbReference type="Proteomes" id="UP000243342">
    <property type="component" value="Unassembled WGS sequence"/>
</dbReference>
<protein>
    <recommendedName>
        <fullName evidence="5">Integral membrane protein</fullName>
    </recommendedName>
</protein>
<keyword evidence="2" id="KW-1133">Transmembrane helix</keyword>
<name>A0A1J7B9Z6_9ACTN</name>
<gene>
    <name evidence="3" type="ORF">BIV57_21405</name>
</gene>
<evidence type="ECO:0008006" key="5">
    <source>
        <dbReference type="Google" id="ProtNLM"/>
    </source>
</evidence>
<feature type="transmembrane region" description="Helical" evidence="2">
    <location>
        <begin position="130"/>
        <end position="156"/>
    </location>
</feature>
<dbReference type="STRING" id="1428644.BIV57_21405"/>
<dbReference type="OrthoDB" id="4337297at2"/>
<feature type="compositionally biased region" description="Basic and acidic residues" evidence="1">
    <location>
        <begin position="1"/>
        <end position="12"/>
    </location>
</feature>
<dbReference type="RefSeq" id="WP_071658574.1">
    <property type="nucleotide sequence ID" value="NZ_MLCF01000150.1"/>
</dbReference>
<evidence type="ECO:0000256" key="2">
    <source>
        <dbReference type="SAM" id="Phobius"/>
    </source>
</evidence>
<accession>A0A1J7B9Z6</accession>
<feature type="transmembrane region" description="Helical" evidence="2">
    <location>
        <begin position="199"/>
        <end position="220"/>
    </location>
</feature>
<dbReference type="EMBL" id="MLCF01000150">
    <property type="protein sequence ID" value="OIV35475.1"/>
    <property type="molecule type" value="Genomic_DNA"/>
</dbReference>